<dbReference type="SMART" id="SM00271">
    <property type="entry name" value="DnaJ"/>
    <property type="match status" value="1"/>
</dbReference>
<dbReference type="InterPro" id="IPR052594">
    <property type="entry name" value="J_domain-containing_protein"/>
</dbReference>
<dbReference type="InterPro" id="IPR001623">
    <property type="entry name" value="DnaJ_domain"/>
</dbReference>
<dbReference type="PANTHER" id="PTHR44144">
    <property type="entry name" value="DNAJ HOMOLOG SUBFAMILY C MEMBER 9"/>
    <property type="match status" value="1"/>
</dbReference>
<dbReference type="InterPro" id="IPR056453">
    <property type="entry name" value="HTH_DNAJC9"/>
</dbReference>
<gene>
    <name evidence="3" type="ORF">B0J12DRAFT_273911</name>
</gene>
<dbReference type="InterPro" id="IPR018253">
    <property type="entry name" value="DnaJ_domain_CS"/>
</dbReference>
<sequence>MPRKQQNQAEDIEDLISGEPPTSIDPYRVLGVANDATSDVIKTAYRKAALKHHPDKADDKEVAHTKFQEIAFAYAILSDPRRRSRYDTTGRIEETVDLEDDEFNWTEFYKEQFEGIVTTEAIEKFKQEYKGGAEERSDLLEAYKKFKGSMSKIYQVIMLSDPLEDEERFRSILDTAIADGTVPAEKNYTEESEKSRQNRMKAVRKEADEAKDALNEIKGSDKRKKRSQADGDLGDLAALIQKRQKGRAESFFDQLEAKYAPDSKKGKKRAPPPEEPSEEAFQRTASRAKKGKK</sequence>
<feature type="domain" description="J" evidence="2">
    <location>
        <begin position="25"/>
        <end position="90"/>
    </location>
</feature>
<evidence type="ECO:0000259" key="2">
    <source>
        <dbReference type="PROSITE" id="PS50076"/>
    </source>
</evidence>
<feature type="compositionally biased region" description="Basic and acidic residues" evidence="1">
    <location>
        <begin position="187"/>
        <end position="196"/>
    </location>
</feature>
<proteinExistence type="predicted"/>
<feature type="compositionally biased region" description="Basic and acidic residues" evidence="1">
    <location>
        <begin position="246"/>
        <end position="264"/>
    </location>
</feature>
<dbReference type="SUPFAM" id="SSF46565">
    <property type="entry name" value="Chaperone J-domain"/>
    <property type="match status" value="1"/>
</dbReference>
<evidence type="ECO:0000313" key="3">
    <source>
        <dbReference type="EMBL" id="KAH7034266.1"/>
    </source>
</evidence>
<dbReference type="PROSITE" id="PS00636">
    <property type="entry name" value="DNAJ_1"/>
    <property type="match status" value="1"/>
</dbReference>
<feature type="region of interest" description="Disordered" evidence="1">
    <location>
        <begin position="246"/>
        <end position="293"/>
    </location>
</feature>
<organism evidence="3 4">
    <name type="scientific">Macrophomina phaseolina</name>
    <dbReference type="NCBI Taxonomy" id="35725"/>
    <lineage>
        <taxon>Eukaryota</taxon>
        <taxon>Fungi</taxon>
        <taxon>Dikarya</taxon>
        <taxon>Ascomycota</taxon>
        <taxon>Pezizomycotina</taxon>
        <taxon>Dothideomycetes</taxon>
        <taxon>Dothideomycetes incertae sedis</taxon>
        <taxon>Botryosphaeriales</taxon>
        <taxon>Botryosphaeriaceae</taxon>
        <taxon>Macrophomina</taxon>
    </lineage>
</organism>
<dbReference type="Proteomes" id="UP000774617">
    <property type="component" value="Unassembled WGS sequence"/>
</dbReference>
<feature type="compositionally biased region" description="Basic and acidic residues" evidence="1">
    <location>
        <begin position="203"/>
        <end position="220"/>
    </location>
</feature>
<dbReference type="EMBL" id="JAGTJR010000037">
    <property type="protein sequence ID" value="KAH7034266.1"/>
    <property type="molecule type" value="Genomic_DNA"/>
</dbReference>
<comment type="caution">
    <text evidence="3">The sequence shown here is derived from an EMBL/GenBank/DDBJ whole genome shotgun (WGS) entry which is preliminary data.</text>
</comment>
<dbReference type="Gene3D" id="1.10.287.110">
    <property type="entry name" value="DnaJ domain"/>
    <property type="match status" value="1"/>
</dbReference>
<accession>A0ABQ8G0Q0</accession>
<dbReference type="Pfam" id="PF23302">
    <property type="entry name" value="HTH_DNAJC9"/>
    <property type="match status" value="1"/>
</dbReference>
<name>A0ABQ8G0Q0_9PEZI</name>
<evidence type="ECO:0000256" key="1">
    <source>
        <dbReference type="SAM" id="MobiDB-lite"/>
    </source>
</evidence>
<dbReference type="Pfam" id="PF00226">
    <property type="entry name" value="DnaJ"/>
    <property type="match status" value="1"/>
</dbReference>
<dbReference type="CDD" id="cd06257">
    <property type="entry name" value="DnaJ"/>
    <property type="match status" value="1"/>
</dbReference>
<reference evidence="3 4" key="1">
    <citation type="journal article" date="2021" name="Nat. Commun.">
        <title>Genetic determinants of endophytism in the Arabidopsis root mycobiome.</title>
        <authorList>
            <person name="Mesny F."/>
            <person name="Miyauchi S."/>
            <person name="Thiergart T."/>
            <person name="Pickel B."/>
            <person name="Atanasova L."/>
            <person name="Karlsson M."/>
            <person name="Huettel B."/>
            <person name="Barry K.W."/>
            <person name="Haridas S."/>
            <person name="Chen C."/>
            <person name="Bauer D."/>
            <person name="Andreopoulos W."/>
            <person name="Pangilinan J."/>
            <person name="LaButti K."/>
            <person name="Riley R."/>
            <person name="Lipzen A."/>
            <person name="Clum A."/>
            <person name="Drula E."/>
            <person name="Henrissat B."/>
            <person name="Kohler A."/>
            <person name="Grigoriev I.V."/>
            <person name="Martin F.M."/>
            <person name="Hacquard S."/>
        </authorList>
    </citation>
    <scope>NUCLEOTIDE SEQUENCE [LARGE SCALE GENOMIC DNA]</scope>
    <source>
        <strain evidence="3 4">MPI-SDFR-AT-0080</strain>
    </source>
</reference>
<evidence type="ECO:0000313" key="4">
    <source>
        <dbReference type="Proteomes" id="UP000774617"/>
    </source>
</evidence>
<feature type="region of interest" description="Disordered" evidence="1">
    <location>
        <begin position="183"/>
        <end position="233"/>
    </location>
</feature>
<dbReference type="PRINTS" id="PR00625">
    <property type="entry name" value="JDOMAIN"/>
</dbReference>
<dbReference type="PANTHER" id="PTHR44144:SF1">
    <property type="entry name" value="DNAJ HOMOLOG SUBFAMILY C MEMBER 9"/>
    <property type="match status" value="1"/>
</dbReference>
<feature type="region of interest" description="Disordered" evidence="1">
    <location>
        <begin position="1"/>
        <end position="23"/>
    </location>
</feature>
<protein>
    <recommendedName>
        <fullName evidence="2">J domain-containing protein</fullName>
    </recommendedName>
</protein>
<dbReference type="InterPro" id="IPR036869">
    <property type="entry name" value="J_dom_sf"/>
</dbReference>
<keyword evidence="4" id="KW-1185">Reference proteome</keyword>
<dbReference type="PROSITE" id="PS50076">
    <property type="entry name" value="DNAJ_2"/>
    <property type="match status" value="1"/>
</dbReference>